<dbReference type="InterPro" id="IPR012337">
    <property type="entry name" value="RNaseH-like_sf"/>
</dbReference>
<evidence type="ECO:0000259" key="5">
    <source>
        <dbReference type="PROSITE" id="PS50878"/>
    </source>
</evidence>
<evidence type="ECO:0000313" key="6">
    <source>
        <dbReference type="EMBL" id="KAF5254929.1"/>
    </source>
</evidence>
<feature type="region of interest" description="Disordered" evidence="3">
    <location>
        <begin position="458"/>
        <end position="534"/>
    </location>
</feature>
<keyword evidence="2" id="KW-0175">Coiled coil</keyword>
<dbReference type="PROSITE" id="PS50158">
    <property type="entry name" value="ZF_CCHC"/>
    <property type="match status" value="1"/>
</dbReference>
<accession>A0A8H5EC68</accession>
<feature type="compositionally biased region" description="Basic and acidic residues" evidence="3">
    <location>
        <begin position="1442"/>
        <end position="1453"/>
    </location>
</feature>
<dbReference type="Proteomes" id="UP000558688">
    <property type="component" value="Unassembled WGS sequence"/>
</dbReference>
<dbReference type="PANTHER" id="PTHR33481">
    <property type="entry name" value="REVERSE TRANSCRIPTASE"/>
    <property type="match status" value="1"/>
</dbReference>
<dbReference type="GO" id="GO:0008270">
    <property type="term" value="F:zinc ion binding"/>
    <property type="evidence" value="ECO:0007669"/>
    <property type="project" value="UniProtKB-KW"/>
</dbReference>
<dbReference type="InterPro" id="IPR000477">
    <property type="entry name" value="RT_dom"/>
</dbReference>
<dbReference type="SUPFAM" id="SSF53098">
    <property type="entry name" value="Ribonuclease H-like"/>
    <property type="match status" value="1"/>
</dbReference>
<proteinExistence type="predicted"/>
<dbReference type="InterPro" id="IPR036691">
    <property type="entry name" value="Endo/exonu/phosph_ase_sf"/>
</dbReference>
<feature type="domain" description="CCHC-type" evidence="4">
    <location>
        <begin position="370"/>
        <end position="384"/>
    </location>
</feature>
<feature type="compositionally biased region" description="Basic and acidic residues" evidence="3">
    <location>
        <begin position="1462"/>
        <end position="1475"/>
    </location>
</feature>
<keyword evidence="1" id="KW-0862">Zinc</keyword>
<dbReference type="Pfam" id="PF00078">
    <property type="entry name" value="RVT_1"/>
    <property type="match status" value="1"/>
</dbReference>
<dbReference type="PANTHER" id="PTHR33481:SF1">
    <property type="entry name" value="ENDONUCLEASE_EXONUCLEASE_PHOSPHATASE DOMAIN-CONTAINING PROTEIN-RELATED"/>
    <property type="match status" value="1"/>
</dbReference>
<keyword evidence="1" id="KW-0863">Zinc-finger</keyword>
<dbReference type="PROSITE" id="PS50878">
    <property type="entry name" value="RT_POL"/>
    <property type="match status" value="1"/>
</dbReference>
<organism evidence="6 7">
    <name type="scientific">Fusarium oxysporum</name>
    <name type="common">Fusarium vascular wilt</name>
    <dbReference type="NCBI Taxonomy" id="5507"/>
    <lineage>
        <taxon>Eukaryota</taxon>
        <taxon>Fungi</taxon>
        <taxon>Dikarya</taxon>
        <taxon>Ascomycota</taxon>
        <taxon>Pezizomycotina</taxon>
        <taxon>Sordariomycetes</taxon>
        <taxon>Hypocreomycetidae</taxon>
        <taxon>Hypocreales</taxon>
        <taxon>Nectriaceae</taxon>
        <taxon>Fusarium</taxon>
        <taxon>Fusarium oxysporum species complex</taxon>
    </lineage>
</organism>
<dbReference type="Pfam" id="PF14529">
    <property type="entry name" value="Exo_endo_phos_2"/>
    <property type="match status" value="1"/>
</dbReference>
<dbReference type="GO" id="GO:0003824">
    <property type="term" value="F:catalytic activity"/>
    <property type="evidence" value="ECO:0007669"/>
    <property type="project" value="InterPro"/>
</dbReference>
<protein>
    <recommendedName>
        <fullName evidence="8">RNA-directed DNA polymerase from transposon X-element</fullName>
    </recommendedName>
</protein>
<name>A0A8H5EC68_FUSOX</name>
<dbReference type="Gene3D" id="3.60.10.10">
    <property type="entry name" value="Endonuclease/exonuclease/phosphatase"/>
    <property type="match status" value="1"/>
</dbReference>
<evidence type="ECO:0000259" key="4">
    <source>
        <dbReference type="PROSITE" id="PS50158"/>
    </source>
</evidence>
<dbReference type="CDD" id="cd09276">
    <property type="entry name" value="Rnase_HI_RT_non_LTR"/>
    <property type="match status" value="1"/>
</dbReference>
<comment type="caution">
    <text evidence="6">The sequence shown here is derived from an EMBL/GenBank/DDBJ whole genome shotgun (WGS) entry which is preliminary data.</text>
</comment>
<dbReference type="InterPro" id="IPR005135">
    <property type="entry name" value="Endo/exonuclease/phosphatase"/>
</dbReference>
<gene>
    <name evidence="6" type="ORF">FOXYS1_14338</name>
</gene>
<dbReference type="CDD" id="cd01650">
    <property type="entry name" value="RT_nLTR_like"/>
    <property type="match status" value="1"/>
</dbReference>
<dbReference type="GO" id="GO:0003676">
    <property type="term" value="F:nucleic acid binding"/>
    <property type="evidence" value="ECO:0007669"/>
    <property type="project" value="InterPro"/>
</dbReference>
<dbReference type="SUPFAM" id="SSF56219">
    <property type="entry name" value="DNase I-like"/>
    <property type="match status" value="1"/>
</dbReference>
<feature type="region of interest" description="Disordered" evidence="3">
    <location>
        <begin position="1440"/>
        <end position="1475"/>
    </location>
</feature>
<feature type="domain" description="Reverse transcriptase" evidence="5">
    <location>
        <begin position="1038"/>
        <end position="1315"/>
    </location>
</feature>
<reference evidence="6" key="1">
    <citation type="submission" date="2020-02" db="EMBL/GenBank/DDBJ databases">
        <title>Identification and distribution of gene clusters putatively required for synthesis of sphingolipid metabolism inhibitors in phylogenetically diverse species of the filamentous fungus Fusarium.</title>
        <authorList>
            <person name="Kim H.-S."/>
            <person name="Busman M."/>
            <person name="Brown D.W."/>
            <person name="Divon H."/>
            <person name="Uhlig S."/>
            <person name="Proctor R.H."/>
        </authorList>
    </citation>
    <scope>NUCLEOTIDE SEQUENCE [LARGE SCALE GENOMIC DNA]</scope>
    <source>
        <strain evidence="6">NRRL 39464</strain>
    </source>
</reference>
<evidence type="ECO:0000256" key="2">
    <source>
        <dbReference type="SAM" id="Coils"/>
    </source>
</evidence>
<feature type="compositionally biased region" description="Polar residues" evidence="3">
    <location>
        <begin position="505"/>
        <end position="514"/>
    </location>
</feature>
<sequence length="1628" mass="183713">MATPWPQDEIWPTDYREHATNLSKYLQKALSAIDNGDGLPVASRGVRVALIGALTLIVKMQSTPDLGHVYEAVKNGQAEIKTAAENLAQHINSLKNDLNETNTQAQQTMEEVQRSSEITTDAKAAAKEATEIGKATMKMIRDMKLVSQQNQANAMPTYANVLARGGLAASMHNPQNQKASPVQTLREIIINIRDPVTIANIRMMSPRSLKSHVDLAIEQSSNEHIENIKVVSSNQLKSGDLSIKTATTADMVALRQFAEDWEQRIGNGATVRIPTYGVLVHGVRTSSMNMDNFELLRDGILQDNKPFIPNAEIKYIGWLTRSSSTKSASSVVVEFTRPEDANKVIDEGLIWQGEVFQCELYDRQCRVRQCFQCHKYGHIGTQCKATITCGYCAQDHATRDCPTKSDRDAPRKCAACNGPHEAWNNQCPTRKQEVNKAKAASKSRPRYHLELESFVARTTTGIRTRDRQNESNPIARTGRPTLEPGRPRDANSSRSRSPTKKQQKRANCSNNQVTPDDPRNEIVVNIGSQRPRRTLAPSRRVLETLDANRQITQHSQQMEYNVRKSKDTVMATLLRDPDIGRYDILAIQEPWKNPFDTTTHHPAKDQFHLCYPDKDRNFPARVCFFINKRLDHSRWHFREVSRDLCSLNLVLGKEEEQQIVIHNVYNPTKTATERGSTLPLLELAIERSSHHEQIIVGDFNLHHELWGGDRVQRADPDAAELTTIMEDYCLTSNLAPGTITYEERDGRTTIDLCLTTAGLVDRLIQCEIETDIDHDSDHLPITTSLDLNTVKMIAKPRRNWKALDEKTFTRVLQRELPPQRRSRTKTALDRHVEEVMAAITAAVDEAVPKTAPSPRSKPGWNEECAAALAESKRLRRRHSLYRTEETWEAYRAARNDKGRVIKKALRQNHREKVEEAAQSPATLWRLAKWARNRHSQTPNVTPALVNPATKQQAITPSEKAELLRKTFFPVPPDTDIEDIENANYPAPTAMPPITTREIEEAIEEAAPLKAPGPDGITNKALQIASPWIKHHLTKIFNQSLTLGYYPEHFRQSTTVVLRKPGKDNYTVPKAYRPIALLNTTGKIMEAVIAKRLSYLAETHNLLPDTHMGGRKLRSTEHALHLIIDKIYDAWNTGQGKVASLLLLDVSGAFDNISHARLLHNLRKRKIDERTVKWIGSFLRPRFTTLSIDGFTSEPYKLETGEPQGSNLSPILYLFYNADLIEKCGELDDTATTGFIDDVAILTWADSTKETCKKLQEALHIAEQWAATHASIFAPDKFQLTHFTRTRTRIDVEEPLQTRWGTIEPKKTCKYLGLIMDSTLTWKQHIDEIQRKVTKTVNALSSLGGSTWGVAMREMRKIYKGVAVPQMMYACSAWSNANWRTRDKPYTERTLSKLQSLQARASRVISGAYKAASIPALDVETYLLPVEQQIFKHNVDTLGRVGPAERRHTEEEARRNKKKSPRRAIEQAIRDRQGPDIRRQEHIVPYIVPPWWQGLQTFIETNTEEAQIKHEQIIQDEPDAVHIYTDGSGIGGHIGAAAVCTTTQETKSAYMGDDTTSTVYAGELQGISLALQIAQEDRSRGNSRSKVLIYTDNQAAIRSTAKPKADLRIVISRAKVIFIFIFTYSQKVC</sequence>
<evidence type="ECO:0000256" key="3">
    <source>
        <dbReference type="SAM" id="MobiDB-lite"/>
    </source>
</evidence>
<dbReference type="Gene3D" id="3.30.420.10">
    <property type="entry name" value="Ribonuclease H-like superfamily/Ribonuclease H"/>
    <property type="match status" value="1"/>
</dbReference>
<feature type="coiled-coil region" evidence="2">
    <location>
        <begin position="84"/>
        <end position="115"/>
    </location>
</feature>
<evidence type="ECO:0000313" key="7">
    <source>
        <dbReference type="Proteomes" id="UP000558688"/>
    </source>
</evidence>
<evidence type="ECO:0008006" key="8">
    <source>
        <dbReference type="Google" id="ProtNLM"/>
    </source>
</evidence>
<dbReference type="InterPro" id="IPR036397">
    <property type="entry name" value="RNaseH_sf"/>
</dbReference>
<dbReference type="EMBL" id="JAAFOW010003278">
    <property type="protein sequence ID" value="KAF5254929.1"/>
    <property type="molecule type" value="Genomic_DNA"/>
</dbReference>
<keyword evidence="1" id="KW-0479">Metal-binding</keyword>
<evidence type="ECO:0000256" key="1">
    <source>
        <dbReference type="PROSITE-ProRule" id="PRU00047"/>
    </source>
</evidence>
<dbReference type="InterPro" id="IPR001878">
    <property type="entry name" value="Znf_CCHC"/>
</dbReference>